<dbReference type="InterPro" id="IPR011527">
    <property type="entry name" value="ABC1_TM_dom"/>
</dbReference>
<feature type="transmembrane region" description="Helical" evidence="7">
    <location>
        <begin position="305"/>
        <end position="322"/>
    </location>
</feature>
<dbReference type="SUPFAM" id="SSF52540">
    <property type="entry name" value="P-loop containing nucleoside triphosphate hydrolases"/>
    <property type="match status" value="1"/>
</dbReference>
<dbReference type="GO" id="GO:0005886">
    <property type="term" value="C:plasma membrane"/>
    <property type="evidence" value="ECO:0007669"/>
    <property type="project" value="UniProtKB-SubCell"/>
</dbReference>
<dbReference type="Pfam" id="PF00005">
    <property type="entry name" value="ABC_tran"/>
    <property type="match status" value="1"/>
</dbReference>
<dbReference type="InterPro" id="IPR027417">
    <property type="entry name" value="P-loop_NTPase"/>
</dbReference>
<proteinExistence type="predicted"/>
<keyword evidence="3" id="KW-0547">Nucleotide-binding</keyword>
<feature type="transmembrane region" description="Helical" evidence="7">
    <location>
        <begin position="387"/>
        <end position="412"/>
    </location>
</feature>
<keyword evidence="2 7" id="KW-0812">Transmembrane</keyword>
<name>S7JKX8_VIBFL</name>
<dbReference type="InterPro" id="IPR003439">
    <property type="entry name" value="ABC_transporter-like_ATP-bd"/>
</dbReference>
<evidence type="ECO:0000256" key="6">
    <source>
        <dbReference type="ARBA" id="ARBA00023136"/>
    </source>
</evidence>
<feature type="transmembrane region" description="Helical" evidence="7">
    <location>
        <begin position="203"/>
        <end position="220"/>
    </location>
</feature>
<evidence type="ECO:0000256" key="3">
    <source>
        <dbReference type="ARBA" id="ARBA00022741"/>
    </source>
</evidence>
<dbReference type="GO" id="GO:0005524">
    <property type="term" value="F:ATP binding"/>
    <property type="evidence" value="ECO:0007669"/>
    <property type="project" value="UniProtKB-KW"/>
</dbReference>
<feature type="domain" description="ABC transmembrane type-1" evidence="9">
    <location>
        <begin position="169"/>
        <end position="447"/>
    </location>
</feature>
<dbReference type="PROSITE" id="PS50929">
    <property type="entry name" value="ABC_TM1F"/>
    <property type="match status" value="1"/>
</dbReference>
<dbReference type="InterPro" id="IPR039421">
    <property type="entry name" value="Type_1_exporter"/>
</dbReference>
<accession>S7JKX8</accession>
<dbReference type="InterPro" id="IPR003593">
    <property type="entry name" value="AAA+_ATPase"/>
</dbReference>
<evidence type="ECO:0000259" key="9">
    <source>
        <dbReference type="PROSITE" id="PS50929"/>
    </source>
</evidence>
<keyword evidence="5 7" id="KW-1133">Transmembrane helix</keyword>
<reference evidence="10 11" key="1">
    <citation type="journal article" date="2013" name="Gut Pathog.">
        <title>Evidence of a new metabolic capacity in an emerging diarrheal pathogen: lessons from the draft genomes of Vibrio fluvialis strains PG41 and I21563.</title>
        <authorList>
            <person name="Khatri I."/>
            <person name="Mahajan S."/>
            <person name="Dureja C."/>
            <person name="Subramanian S."/>
            <person name="Raychaudhuri S."/>
        </authorList>
    </citation>
    <scope>NUCLEOTIDE SEQUENCE [LARGE SCALE GENOMIC DNA]</scope>
    <source>
        <strain evidence="10 11">PG41</strain>
    </source>
</reference>
<keyword evidence="6 7" id="KW-0472">Membrane</keyword>
<dbReference type="GO" id="GO:0016887">
    <property type="term" value="F:ATP hydrolysis activity"/>
    <property type="evidence" value="ECO:0007669"/>
    <property type="project" value="InterPro"/>
</dbReference>
<evidence type="ECO:0000256" key="5">
    <source>
        <dbReference type="ARBA" id="ARBA00022989"/>
    </source>
</evidence>
<keyword evidence="4 10" id="KW-0067">ATP-binding</keyword>
<dbReference type="Gene3D" id="1.20.1560.10">
    <property type="entry name" value="ABC transporter type 1, transmembrane domain"/>
    <property type="match status" value="1"/>
</dbReference>
<comment type="caution">
    <text evidence="10">The sequence shown here is derived from an EMBL/GenBank/DDBJ whole genome shotgun (WGS) entry which is preliminary data.</text>
</comment>
<organism evidence="10 11">
    <name type="scientific">Vibrio fluvialis PG41</name>
    <dbReference type="NCBI Taxonomy" id="1336752"/>
    <lineage>
        <taxon>Bacteria</taxon>
        <taxon>Pseudomonadati</taxon>
        <taxon>Pseudomonadota</taxon>
        <taxon>Gammaproteobacteria</taxon>
        <taxon>Vibrionales</taxon>
        <taxon>Vibrionaceae</taxon>
        <taxon>Vibrio</taxon>
    </lineage>
</organism>
<evidence type="ECO:0000256" key="7">
    <source>
        <dbReference type="SAM" id="Phobius"/>
    </source>
</evidence>
<gene>
    <name evidence="10" type="ORF">L910_2182</name>
</gene>
<dbReference type="PROSITE" id="PS50893">
    <property type="entry name" value="ABC_TRANSPORTER_2"/>
    <property type="match status" value="1"/>
</dbReference>
<dbReference type="InterPro" id="IPR017750">
    <property type="entry name" value="ATPase_T1SS"/>
</dbReference>
<dbReference type="SUPFAM" id="SSF90123">
    <property type="entry name" value="ABC transporter transmembrane region"/>
    <property type="match status" value="1"/>
</dbReference>
<feature type="domain" description="ABC transporter" evidence="8">
    <location>
        <begin position="480"/>
        <end position="715"/>
    </location>
</feature>
<dbReference type="Gene3D" id="3.90.70.10">
    <property type="entry name" value="Cysteine proteinases"/>
    <property type="match status" value="1"/>
</dbReference>
<evidence type="ECO:0000259" key="8">
    <source>
        <dbReference type="PROSITE" id="PS50893"/>
    </source>
</evidence>
<evidence type="ECO:0000256" key="2">
    <source>
        <dbReference type="ARBA" id="ARBA00022692"/>
    </source>
</evidence>
<dbReference type="PANTHER" id="PTHR24221">
    <property type="entry name" value="ATP-BINDING CASSETTE SUB-FAMILY B"/>
    <property type="match status" value="1"/>
</dbReference>
<protein>
    <submittedName>
        <fullName evidence="10">Toxin secretion ATP-binding protein</fullName>
    </submittedName>
</protein>
<evidence type="ECO:0000313" key="11">
    <source>
        <dbReference type="Proteomes" id="UP000014854"/>
    </source>
</evidence>
<dbReference type="Proteomes" id="UP000014854">
    <property type="component" value="Unassembled WGS sequence"/>
</dbReference>
<feature type="transmembrane region" description="Helical" evidence="7">
    <location>
        <begin position="275"/>
        <end position="299"/>
    </location>
</feature>
<evidence type="ECO:0000256" key="1">
    <source>
        <dbReference type="ARBA" id="ARBA00004651"/>
    </source>
</evidence>
<evidence type="ECO:0000313" key="10">
    <source>
        <dbReference type="EMBL" id="EPP24736.1"/>
    </source>
</evidence>
<dbReference type="AlphaFoldDB" id="S7JKX8"/>
<dbReference type="CDD" id="cd18587">
    <property type="entry name" value="ABC_6TM_LapB_like"/>
    <property type="match status" value="1"/>
</dbReference>
<comment type="subcellular location">
    <subcellularLocation>
        <location evidence="1">Cell membrane</location>
        <topology evidence="1">Multi-pass membrane protein</topology>
    </subcellularLocation>
</comment>
<dbReference type="GO" id="GO:0140359">
    <property type="term" value="F:ABC-type transporter activity"/>
    <property type="evidence" value="ECO:0007669"/>
    <property type="project" value="InterPro"/>
</dbReference>
<dbReference type="NCBIfam" id="TIGR03375">
    <property type="entry name" value="type_I_sec_LssB"/>
    <property type="match status" value="1"/>
</dbReference>
<dbReference type="GO" id="GO:0034040">
    <property type="term" value="F:ATPase-coupled lipid transmembrane transporter activity"/>
    <property type="evidence" value="ECO:0007669"/>
    <property type="project" value="TreeGrafter"/>
</dbReference>
<sequence>MMMEQTQEASINNSLHDPWLSTLTWLVRHFELRQHPMKILSGLPLREGSLDSELFVRAAEKADMELTLININALQTGCFPVVAVDIQKQQPVILLSKESIHCHAQVLTENGWEKVSFTHKELTRRFQAQAWQISVKPVLDDRVDSLQASYREHWLLSVVKEMTPWYRDLIAASFLINLLALIIPLFTMNVYDRVVPNQAFNTLWVLVAGVSVAVVFDWLLRKARGVVTDTAGKYIDNKLSAILFSKVMGMKLEHRPASVGAFARQLQDFDSVRDFLTSVSLVTLVDLPFTLMFLVLIGWLGGPMMLVPVVVMLGLFILGFIIKAKIEKSHTESSAWSMKRQAHLFDSLTSLTEIKQNNATGESQKRWEQTISALSDWQNQSRHYSNIVAYSIQSSQQIITIALIVIGVYRIAEGLLSMGGLIAIVMLSGRAAGAVNQLAMLLLRYQQTKTALEGLNSIMALPQEEQRSQMITAADFAGNIRLDKVSYQYPGVDTPCLKDIDLTIHRGERIGIVGAAGAGKSTLLSLMMGQVSASQGHVYFDNVDSQMWPMALLRDKTGWVGQQAHLVYGSILENIVLGFHVVDQEHLQRSLELSGLNQAMSRLPHGLETQVGEGGRFLSGGQRQTVAIARAFYRNPSILIMDEPTSSLDKHAETTLFNSLQALPRNMTIIISSHKHSFLSLCDRIVVIDAGKIILQGTPKEVFGAQEAKPRPNRVRAVSIVREGGKHE</sequence>
<feature type="transmembrane region" description="Helical" evidence="7">
    <location>
        <begin position="169"/>
        <end position="191"/>
    </location>
</feature>
<dbReference type="Gene3D" id="3.40.50.300">
    <property type="entry name" value="P-loop containing nucleotide triphosphate hydrolases"/>
    <property type="match status" value="1"/>
</dbReference>
<dbReference type="PANTHER" id="PTHR24221:SF248">
    <property type="entry name" value="ABC TRANSPORTER TRANSMEMBRANE REGION"/>
    <property type="match status" value="1"/>
</dbReference>
<dbReference type="RefSeq" id="WP_020328344.1">
    <property type="nucleotide sequence ID" value="NZ_ASXS01000002.1"/>
</dbReference>
<evidence type="ECO:0000256" key="4">
    <source>
        <dbReference type="ARBA" id="ARBA00022840"/>
    </source>
</evidence>
<dbReference type="Pfam" id="PF00664">
    <property type="entry name" value="ABC_membrane"/>
    <property type="match status" value="1"/>
</dbReference>
<dbReference type="PATRIC" id="fig|1336752.4.peg.901"/>
<dbReference type="InterPro" id="IPR036640">
    <property type="entry name" value="ABC1_TM_sf"/>
</dbReference>
<dbReference type="EMBL" id="ASXS01000002">
    <property type="protein sequence ID" value="EPP24736.1"/>
    <property type="molecule type" value="Genomic_DNA"/>
</dbReference>
<dbReference type="SMART" id="SM00382">
    <property type="entry name" value="AAA"/>
    <property type="match status" value="1"/>
</dbReference>